<dbReference type="OrthoDB" id="5977668at2759"/>
<dbReference type="Pfam" id="PF02353">
    <property type="entry name" value="CMAS"/>
    <property type="match status" value="1"/>
</dbReference>
<evidence type="ECO:0008006" key="3">
    <source>
        <dbReference type="Google" id="ProtNLM"/>
    </source>
</evidence>
<gene>
    <name evidence="1" type="ORF">Cgig2_022138</name>
</gene>
<evidence type="ECO:0000313" key="1">
    <source>
        <dbReference type="EMBL" id="KAJ8434859.1"/>
    </source>
</evidence>
<organism evidence="1 2">
    <name type="scientific">Carnegiea gigantea</name>
    <dbReference type="NCBI Taxonomy" id="171969"/>
    <lineage>
        <taxon>Eukaryota</taxon>
        <taxon>Viridiplantae</taxon>
        <taxon>Streptophyta</taxon>
        <taxon>Embryophyta</taxon>
        <taxon>Tracheophyta</taxon>
        <taxon>Spermatophyta</taxon>
        <taxon>Magnoliopsida</taxon>
        <taxon>eudicotyledons</taxon>
        <taxon>Gunneridae</taxon>
        <taxon>Pentapetalae</taxon>
        <taxon>Caryophyllales</taxon>
        <taxon>Cactineae</taxon>
        <taxon>Cactaceae</taxon>
        <taxon>Cactoideae</taxon>
        <taxon>Echinocereeae</taxon>
        <taxon>Carnegiea</taxon>
    </lineage>
</organism>
<protein>
    <recommendedName>
        <fullName evidence="3">Cyclopropane-fatty-acyl-phospholipid synthase</fullName>
    </recommendedName>
</protein>
<dbReference type="PANTHER" id="PTHR43675:SF30">
    <property type="entry name" value="CYCLOPROPANE-FATTY-ACYL-PHOSPHOLIPID SYNTHASE"/>
    <property type="match status" value="1"/>
</dbReference>
<name>A0A9Q1K1M2_9CARY</name>
<dbReference type="SUPFAM" id="SSF53335">
    <property type="entry name" value="S-adenosyl-L-methionine-dependent methyltransferases"/>
    <property type="match status" value="1"/>
</dbReference>
<dbReference type="AlphaFoldDB" id="A0A9Q1K1M2"/>
<comment type="caution">
    <text evidence="1">The sequence shown here is derived from an EMBL/GenBank/DDBJ whole genome shotgun (WGS) entry which is preliminary data.</text>
</comment>
<dbReference type="CDD" id="cd02440">
    <property type="entry name" value="AdoMet_MTases"/>
    <property type="match status" value="1"/>
</dbReference>
<sequence length="177" mass="19665">MFSLFLDETMTYSCAIFKDRVEEHHELLDIGCGWGSLATEAVKKTGCRYAGKTLAEEQFKLAQQRVKEAGLKVLETPFGSISSFRSESAVATPGMLEHVGDAYYEDFFRQCESLLADNGVVVVQTISVPDERFEECKRTPGFTKEYIFPGGCLPSLSRITSAMATASRLWQVLPSLN</sequence>
<proteinExistence type="predicted"/>
<accession>A0A9Q1K1M2</accession>
<dbReference type="Proteomes" id="UP001153076">
    <property type="component" value="Unassembled WGS sequence"/>
</dbReference>
<evidence type="ECO:0000313" key="2">
    <source>
        <dbReference type="Proteomes" id="UP001153076"/>
    </source>
</evidence>
<reference evidence="1" key="1">
    <citation type="submission" date="2022-04" db="EMBL/GenBank/DDBJ databases">
        <title>Carnegiea gigantea Genome sequencing and assembly v2.</title>
        <authorList>
            <person name="Copetti D."/>
            <person name="Sanderson M.J."/>
            <person name="Burquez A."/>
            <person name="Wojciechowski M.F."/>
        </authorList>
    </citation>
    <scope>NUCLEOTIDE SEQUENCE</scope>
    <source>
        <strain evidence="1">SGP5-SGP5p</strain>
        <tissue evidence="1">Aerial part</tissue>
    </source>
</reference>
<dbReference type="InterPro" id="IPR029063">
    <property type="entry name" value="SAM-dependent_MTases_sf"/>
</dbReference>
<dbReference type="InterPro" id="IPR026669">
    <property type="entry name" value="Arsenite_MeTrfase-like"/>
</dbReference>
<dbReference type="GO" id="GO:0008168">
    <property type="term" value="F:methyltransferase activity"/>
    <property type="evidence" value="ECO:0007669"/>
    <property type="project" value="TreeGrafter"/>
</dbReference>
<dbReference type="PANTHER" id="PTHR43675">
    <property type="entry name" value="ARSENITE METHYLTRANSFERASE"/>
    <property type="match status" value="1"/>
</dbReference>
<dbReference type="Gene3D" id="3.40.50.150">
    <property type="entry name" value="Vaccinia Virus protein VP39"/>
    <property type="match status" value="1"/>
</dbReference>
<keyword evidence="2" id="KW-1185">Reference proteome</keyword>
<dbReference type="EMBL" id="JAKOGI010000448">
    <property type="protein sequence ID" value="KAJ8434859.1"/>
    <property type="molecule type" value="Genomic_DNA"/>
</dbReference>